<comment type="catalytic activity">
    <reaction evidence="1">
        <text>Exonucleolytic cleavage in the 3'- to 5'-direction to yield nucleoside 5'-phosphates.</text>
        <dbReference type="EC" id="3.1.11.2"/>
    </reaction>
</comment>
<feature type="binding site" evidence="7">
    <location>
        <position position="37"/>
    </location>
    <ligand>
        <name>Mg(2+)</name>
        <dbReference type="ChEBI" id="CHEBI:18420"/>
        <label>1</label>
    </ligand>
</feature>
<keyword evidence="9" id="KW-0234">DNA repair</keyword>
<dbReference type="GO" id="GO:0046872">
    <property type="term" value="F:metal ion binding"/>
    <property type="evidence" value="ECO:0007669"/>
    <property type="project" value="UniProtKB-KW"/>
</dbReference>
<evidence type="ECO:0000256" key="4">
    <source>
        <dbReference type="ARBA" id="ARBA00022723"/>
    </source>
</evidence>
<dbReference type="EMBL" id="GHBR01001608">
    <property type="protein sequence ID" value="NDJ96781.1"/>
    <property type="molecule type" value="Transcribed_RNA"/>
</dbReference>
<protein>
    <recommendedName>
        <fullName evidence="9">DNA repair nuclease/redox regulator APEX1</fullName>
        <shortName evidence="9">APEN</shortName>
        <shortName evidence="9">REF-1</shortName>
        <ecNumber evidence="9">3.1.11.2</ecNumber>
        <ecNumber evidence="9">3.1.21.-</ecNumber>
    </recommendedName>
    <alternativeName>
        <fullName evidence="9">APEX nuclease</fullName>
    </alternativeName>
    <alternativeName>
        <fullName evidence="9">Apurinic-apyrimidinic endonuclease 1</fullName>
    </alternativeName>
    <alternativeName>
        <fullName evidence="9">Redox factor-1</fullName>
    </alternativeName>
    <component>
        <recommendedName>
            <fullName evidence="9">DNA repair nuclease/redox regulator APEX1, mitochondrial</fullName>
        </recommendedName>
    </component>
</protein>
<evidence type="ECO:0000259" key="10">
    <source>
        <dbReference type="Pfam" id="PF03372"/>
    </source>
</evidence>
<dbReference type="Gene3D" id="3.60.10.10">
    <property type="entry name" value="Endonuclease/exonuclease/phosphatase"/>
    <property type="match status" value="1"/>
</dbReference>
<dbReference type="InterPro" id="IPR020848">
    <property type="entry name" value="AP_endonuclease_F1_CS"/>
</dbReference>
<keyword evidence="9" id="KW-0227">DNA damage</keyword>
<dbReference type="GO" id="GO:0003906">
    <property type="term" value="F:DNA-(apurinic or apyrimidinic site) endonuclease activity"/>
    <property type="evidence" value="ECO:0007669"/>
    <property type="project" value="TreeGrafter"/>
</dbReference>
<comment type="similarity">
    <text evidence="3 9">Belongs to the DNA repair enzymes AP/ExoA family.</text>
</comment>
<feature type="site" description="Transition state stabilizer" evidence="8">
    <location>
        <position position="39"/>
    </location>
</feature>
<dbReference type="InterPro" id="IPR004808">
    <property type="entry name" value="AP_endonuc_1"/>
</dbReference>
<dbReference type="PROSITE" id="PS00727">
    <property type="entry name" value="AP_NUCLEASE_F1_2"/>
    <property type="match status" value="1"/>
</dbReference>
<dbReference type="PROSITE" id="PS00728">
    <property type="entry name" value="AP_NUCLEASE_F1_3"/>
    <property type="match status" value="1"/>
</dbReference>
<keyword evidence="6 7" id="KW-0460">Magnesium</keyword>
<feature type="binding site" evidence="7">
    <location>
        <position position="39"/>
    </location>
    <ligand>
        <name>Mg(2+)</name>
        <dbReference type="ChEBI" id="CHEBI:18420"/>
        <label>1</label>
    </ligand>
</feature>
<keyword evidence="4 7" id="KW-0479">Metal-binding</keyword>
<evidence type="ECO:0000256" key="1">
    <source>
        <dbReference type="ARBA" id="ARBA00000493"/>
    </source>
</evidence>
<comment type="cofactor">
    <cofactor evidence="7 9">
        <name>Mg(2+)</name>
        <dbReference type="ChEBI" id="CHEBI:18420"/>
    </cofactor>
    <cofactor evidence="7 9">
        <name>Mn(2+)</name>
        <dbReference type="ChEBI" id="CHEBI:29035"/>
    </cofactor>
    <text evidence="7 9">Probably binds two magnesium or manganese ions per subunit.</text>
</comment>
<feature type="binding site" evidence="7">
    <location>
        <position position="135"/>
    </location>
    <ligand>
        <name>Mg(2+)</name>
        <dbReference type="ChEBI" id="CHEBI:18420"/>
        <label>1</label>
    </ligand>
</feature>
<dbReference type="NCBIfam" id="TIGR00633">
    <property type="entry name" value="xth"/>
    <property type="match status" value="1"/>
</dbReference>
<evidence type="ECO:0000313" key="11">
    <source>
        <dbReference type="EMBL" id="NDJ96781.1"/>
    </source>
</evidence>
<dbReference type="GO" id="GO:0016829">
    <property type="term" value="F:lyase activity"/>
    <property type="evidence" value="ECO:0007669"/>
    <property type="project" value="UniProtKB-KW"/>
</dbReference>
<dbReference type="GO" id="GO:0003677">
    <property type="term" value="F:DNA binding"/>
    <property type="evidence" value="ECO:0007669"/>
    <property type="project" value="InterPro"/>
</dbReference>
<evidence type="ECO:0000256" key="2">
    <source>
        <dbReference type="ARBA" id="ARBA00001936"/>
    </source>
</evidence>
<feature type="binding site" evidence="7">
    <location>
        <position position="134"/>
    </location>
    <ligand>
        <name>Mg(2+)</name>
        <dbReference type="ChEBI" id="CHEBI:18420"/>
        <label>1</label>
    </ligand>
</feature>
<evidence type="ECO:0000256" key="3">
    <source>
        <dbReference type="ARBA" id="ARBA00007092"/>
    </source>
</evidence>
<dbReference type="Pfam" id="PF03372">
    <property type="entry name" value="Exo_endo_phos"/>
    <property type="match status" value="1"/>
</dbReference>
<name>A0A6B2G681_MYXSQ</name>
<dbReference type="PANTHER" id="PTHR22748">
    <property type="entry name" value="AP ENDONUCLEASE"/>
    <property type="match status" value="1"/>
</dbReference>
<dbReference type="EC" id="3.1.21.-" evidence="9"/>
<dbReference type="GO" id="GO:0006284">
    <property type="term" value="P:base-excision repair"/>
    <property type="evidence" value="ECO:0007669"/>
    <property type="project" value="TreeGrafter"/>
</dbReference>
<dbReference type="PROSITE" id="PS51435">
    <property type="entry name" value="AP_NUCLEASE_F1_4"/>
    <property type="match status" value="1"/>
</dbReference>
<proteinExistence type="inferred from homology"/>
<dbReference type="InterPro" id="IPR036691">
    <property type="entry name" value="Endo/exonu/phosph_ase_sf"/>
</dbReference>
<feature type="site" description="Important for catalytic activity" evidence="8">
    <location>
        <position position="109"/>
    </location>
</feature>
<reference evidence="11" key="1">
    <citation type="submission" date="2018-11" db="EMBL/GenBank/DDBJ databases">
        <title>Myxobolus squamalis genome and transcriptome.</title>
        <authorList>
            <person name="Yahalomi D."/>
            <person name="Atkinson S.D."/>
            <person name="Neuhof M."/>
            <person name="Chang E.S."/>
            <person name="Philippe H."/>
            <person name="Cartwright P."/>
            <person name="Bartholomew J.L."/>
            <person name="Huchon D."/>
        </authorList>
    </citation>
    <scope>NUCLEOTIDE SEQUENCE</scope>
    <source>
        <strain evidence="11">71B08</strain>
        <tissue evidence="11">Whole</tissue>
    </source>
</reference>
<dbReference type="PANTHER" id="PTHR22748:SF6">
    <property type="entry name" value="DNA-(APURINIC OR APYRIMIDINIC SITE) ENDONUCLEASE"/>
    <property type="match status" value="1"/>
</dbReference>
<keyword evidence="5" id="KW-0378">Hydrolase</keyword>
<organism evidence="11">
    <name type="scientific">Myxobolus squamalis</name>
    <name type="common">Myxosporean</name>
    <dbReference type="NCBI Taxonomy" id="59785"/>
    <lineage>
        <taxon>Eukaryota</taxon>
        <taxon>Metazoa</taxon>
        <taxon>Cnidaria</taxon>
        <taxon>Myxozoa</taxon>
        <taxon>Myxosporea</taxon>
        <taxon>Bivalvulida</taxon>
        <taxon>Platysporina</taxon>
        <taxon>Myxobolidae</taxon>
        <taxon>Myxobolus</taxon>
    </lineage>
</organism>
<feature type="domain" description="Endonuclease/exonuclease/phosphatase" evidence="10">
    <location>
        <begin position="11"/>
        <end position="135"/>
    </location>
</feature>
<keyword evidence="7" id="KW-0464">Manganese</keyword>
<evidence type="ECO:0000256" key="5">
    <source>
        <dbReference type="ARBA" id="ARBA00022801"/>
    </source>
</evidence>
<sequence length="144" mass="16899">MAGFRNIRLDYRRKWNNQFKEYLTSLDKLKPVFLCGDLNVAHHPIDLTHPTKNLRSAGFTIEERNDFTDLLSSGFIDSYRHLYPEKTESYTYWSYRSNARANNTGWRLDYFVISKRKIDSVVNCVIRPDVTGSDHCPVVLFTNN</sequence>
<dbReference type="SUPFAM" id="SSF56219">
    <property type="entry name" value="DNase I-like"/>
    <property type="match status" value="1"/>
</dbReference>
<dbReference type="InterPro" id="IPR005135">
    <property type="entry name" value="Endo/exonuclease/phosphatase"/>
</dbReference>
<dbReference type="GO" id="GO:0008311">
    <property type="term" value="F:double-stranded DNA 3'-5' DNA exonuclease activity"/>
    <property type="evidence" value="ECO:0007669"/>
    <property type="project" value="UniProtKB-EC"/>
</dbReference>
<comment type="cofactor">
    <cofactor evidence="2">
        <name>Mn(2+)</name>
        <dbReference type="ChEBI" id="CHEBI:29035"/>
    </cofactor>
</comment>
<accession>A0A6B2G681</accession>
<dbReference type="AlphaFoldDB" id="A0A6B2G681"/>
<dbReference type="GO" id="GO:0005634">
    <property type="term" value="C:nucleus"/>
    <property type="evidence" value="ECO:0007669"/>
    <property type="project" value="TreeGrafter"/>
</dbReference>
<feature type="site" description="Interaction with DNA substrate" evidence="8">
    <location>
        <position position="135"/>
    </location>
</feature>
<evidence type="ECO:0000256" key="8">
    <source>
        <dbReference type="PIRSR" id="PIRSR604808-3"/>
    </source>
</evidence>
<dbReference type="EC" id="3.1.11.2" evidence="9"/>
<dbReference type="GO" id="GO:0008081">
    <property type="term" value="F:phosphoric diester hydrolase activity"/>
    <property type="evidence" value="ECO:0007669"/>
    <property type="project" value="TreeGrafter"/>
</dbReference>
<keyword evidence="11" id="KW-0456">Lyase</keyword>
<evidence type="ECO:0000256" key="6">
    <source>
        <dbReference type="ARBA" id="ARBA00022842"/>
    </source>
</evidence>
<evidence type="ECO:0000256" key="9">
    <source>
        <dbReference type="RuleBase" id="RU362131"/>
    </source>
</evidence>
<evidence type="ECO:0000256" key="7">
    <source>
        <dbReference type="PIRSR" id="PIRSR604808-2"/>
    </source>
</evidence>